<sequence length="259" mass="29214">MSCHGTLYKAVLSSGHVLAVKLLKEGIAKGRKEFAREAKKLGNIRHPNLVSLQGFYWGPKEHEKLIISKYINAPCLALYLHVLCSNLRLLSLVRLSLGTDNERSLICLFADRLKVALDVACCLTYLHTESAIPHGNLKSTNILIEVPNINVLLTDYSLHRLLDISRDSEQVAECVSCYLPPEFTSTTDIVPGNPEVVDLSEWVSLMAAENRAVECFDFADFRPQKQREPFQRVLIHASDCSLKCILRPRERPDMKMILE</sequence>
<dbReference type="EMBL" id="JACGWO010000009">
    <property type="protein sequence ID" value="KAK4419707.1"/>
    <property type="molecule type" value="Genomic_DNA"/>
</dbReference>
<reference evidence="2" key="2">
    <citation type="journal article" date="2024" name="Plant">
        <title>Genomic evolution and insights into agronomic trait innovations of Sesamum species.</title>
        <authorList>
            <person name="Miao H."/>
            <person name="Wang L."/>
            <person name="Qu L."/>
            <person name="Liu H."/>
            <person name="Sun Y."/>
            <person name="Le M."/>
            <person name="Wang Q."/>
            <person name="Wei S."/>
            <person name="Zheng Y."/>
            <person name="Lin W."/>
            <person name="Duan Y."/>
            <person name="Cao H."/>
            <person name="Xiong S."/>
            <person name="Wang X."/>
            <person name="Wei L."/>
            <person name="Li C."/>
            <person name="Ma Q."/>
            <person name="Ju M."/>
            <person name="Zhao R."/>
            <person name="Li G."/>
            <person name="Mu C."/>
            <person name="Tian Q."/>
            <person name="Mei H."/>
            <person name="Zhang T."/>
            <person name="Gao T."/>
            <person name="Zhang H."/>
        </authorList>
    </citation>
    <scope>NUCLEOTIDE SEQUENCE</scope>
    <source>
        <strain evidence="2">3651</strain>
    </source>
</reference>
<dbReference type="InterPro" id="IPR001245">
    <property type="entry name" value="Ser-Thr/Tyr_kinase_cat_dom"/>
</dbReference>
<dbReference type="Gene3D" id="3.30.200.20">
    <property type="entry name" value="Phosphorylase Kinase, domain 1"/>
    <property type="match status" value="1"/>
</dbReference>
<dbReference type="AlphaFoldDB" id="A0AAE1XXF1"/>
<keyword evidence="2" id="KW-0808">Transferase</keyword>
<proteinExistence type="predicted"/>
<accession>A0AAE1XXF1</accession>
<dbReference type="InterPro" id="IPR011009">
    <property type="entry name" value="Kinase-like_dom_sf"/>
</dbReference>
<dbReference type="GO" id="GO:0005524">
    <property type="term" value="F:ATP binding"/>
    <property type="evidence" value="ECO:0007669"/>
    <property type="project" value="InterPro"/>
</dbReference>
<dbReference type="InterPro" id="IPR053059">
    <property type="entry name" value="Inactive_SerThr-Kinase_ABA"/>
</dbReference>
<evidence type="ECO:0000313" key="3">
    <source>
        <dbReference type="Proteomes" id="UP001293254"/>
    </source>
</evidence>
<organism evidence="2 3">
    <name type="scientific">Sesamum alatum</name>
    <dbReference type="NCBI Taxonomy" id="300844"/>
    <lineage>
        <taxon>Eukaryota</taxon>
        <taxon>Viridiplantae</taxon>
        <taxon>Streptophyta</taxon>
        <taxon>Embryophyta</taxon>
        <taxon>Tracheophyta</taxon>
        <taxon>Spermatophyta</taxon>
        <taxon>Magnoliopsida</taxon>
        <taxon>eudicotyledons</taxon>
        <taxon>Gunneridae</taxon>
        <taxon>Pentapetalae</taxon>
        <taxon>asterids</taxon>
        <taxon>lamiids</taxon>
        <taxon>Lamiales</taxon>
        <taxon>Pedaliaceae</taxon>
        <taxon>Sesamum</taxon>
    </lineage>
</organism>
<dbReference type="InterPro" id="IPR020635">
    <property type="entry name" value="Tyr_kinase_cat_dom"/>
</dbReference>
<gene>
    <name evidence="2" type="ORF">Salat_2383600</name>
</gene>
<dbReference type="SMART" id="SM00219">
    <property type="entry name" value="TyrKc"/>
    <property type="match status" value="1"/>
</dbReference>
<dbReference type="Gene3D" id="1.10.510.10">
    <property type="entry name" value="Transferase(Phosphotransferase) domain 1"/>
    <property type="match status" value="1"/>
</dbReference>
<comment type="caution">
    <text evidence="2">The sequence shown here is derived from an EMBL/GenBank/DDBJ whole genome shotgun (WGS) entry which is preliminary data.</text>
</comment>
<protein>
    <submittedName>
        <fullName evidence="2">Inactive receptor kinase</fullName>
    </submittedName>
</protein>
<dbReference type="GO" id="GO:0004713">
    <property type="term" value="F:protein tyrosine kinase activity"/>
    <property type="evidence" value="ECO:0007669"/>
    <property type="project" value="InterPro"/>
</dbReference>
<dbReference type="PANTHER" id="PTHR48003:SF3">
    <property type="entry name" value="LEUCINE-RICH REPEAT PROTEIN KINASE FAMILY PROTEIN"/>
    <property type="match status" value="1"/>
</dbReference>
<dbReference type="SUPFAM" id="SSF56112">
    <property type="entry name" value="Protein kinase-like (PK-like)"/>
    <property type="match status" value="1"/>
</dbReference>
<keyword evidence="2" id="KW-0418">Kinase</keyword>
<dbReference type="PROSITE" id="PS50011">
    <property type="entry name" value="PROTEIN_KINASE_DOM"/>
    <property type="match status" value="1"/>
</dbReference>
<feature type="domain" description="Protein kinase" evidence="1">
    <location>
        <begin position="1"/>
        <end position="259"/>
    </location>
</feature>
<dbReference type="PANTHER" id="PTHR48003">
    <property type="entry name" value="OS07G0626500 PROTEIN"/>
    <property type="match status" value="1"/>
</dbReference>
<dbReference type="Proteomes" id="UP001293254">
    <property type="component" value="Unassembled WGS sequence"/>
</dbReference>
<reference evidence="2" key="1">
    <citation type="submission" date="2020-06" db="EMBL/GenBank/DDBJ databases">
        <authorList>
            <person name="Li T."/>
            <person name="Hu X."/>
            <person name="Zhang T."/>
            <person name="Song X."/>
            <person name="Zhang H."/>
            <person name="Dai N."/>
            <person name="Sheng W."/>
            <person name="Hou X."/>
            <person name="Wei L."/>
        </authorList>
    </citation>
    <scope>NUCLEOTIDE SEQUENCE</scope>
    <source>
        <strain evidence="2">3651</strain>
        <tissue evidence="2">Leaf</tissue>
    </source>
</reference>
<keyword evidence="3" id="KW-1185">Reference proteome</keyword>
<name>A0AAE1XXF1_9LAMI</name>
<dbReference type="InterPro" id="IPR000719">
    <property type="entry name" value="Prot_kinase_dom"/>
</dbReference>
<keyword evidence="2" id="KW-0675">Receptor</keyword>
<evidence type="ECO:0000313" key="2">
    <source>
        <dbReference type="EMBL" id="KAK4419707.1"/>
    </source>
</evidence>
<dbReference type="Pfam" id="PF07714">
    <property type="entry name" value="PK_Tyr_Ser-Thr"/>
    <property type="match status" value="1"/>
</dbReference>
<evidence type="ECO:0000259" key="1">
    <source>
        <dbReference type="PROSITE" id="PS50011"/>
    </source>
</evidence>